<proteinExistence type="predicted"/>
<gene>
    <name evidence="1" type="ORF">C9E81_14735</name>
</gene>
<keyword evidence="2" id="KW-1185">Reference proteome</keyword>
<comment type="caution">
    <text evidence="1">The sequence shown here is derived from an EMBL/GenBank/DDBJ whole genome shotgun (WGS) entry which is preliminary data.</text>
</comment>
<evidence type="ECO:0000313" key="1">
    <source>
        <dbReference type="EMBL" id="RMC34398.1"/>
    </source>
</evidence>
<accession>A0A3M0M9C5</accession>
<name>A0A3M0M9C5_9RHOB</name>
<dbReference type="Proteomes" id="UP000273516">
    <property type="component" value="Unassembled WGS sequence"/>
</dbReference>
<dbReference type="AlphaFoldDB" id="A0A3M0M9C5"/>
<reference evidence="1 2" key="1">
    <citation type="submission" date="2018-07" db="EMBL/GenBank/DDBJ databases">
        <authorList>
            <person name="Zhang Y."/>
            <person name="Wang L."/>
            <person name="Ma S."/>
        </authorList>
    </citation>
    <scope>NUCLEOTIDE SEQUENCE [LARGE SCALE GENOMIC DNA]</scope>
    <source>
        <strain evidence="1 2">4-2</strain>
    </source>
</reference>
<dbReference type="EMBL" id="QOKZ01000005">
    <property type="protein sequence ID" value="RMC34398.1"/>
    <property type="molecule type" value="Genomic_DNA"/>
</dbReference>
<sequence length="92" mass="10449">MFLISKVQHLCGFDLQFTDDAWRIVGADIRLDGMLNPIRLRRNIQGWLAIVMKPALWTDRGCEGVFCSRPRDDPVEAAINCSKVQCMSPANR</sequence>
<evidence type="ECO:0000313" key="2">
    <source>
        <dbReference type="Proteomes" id="UP000273516"/>
    </source>
</evidence>
<organism evidence="1 2">
    <name type="scientific">Paracoccus alkanivorans</name>
    <dbReference type="NCBI Taxonomy" id="2116655"/>
    <lineage>
        <taxon>Bacteria</taxon>
        <taxon>Pseudomonadati</taxon>
        <taxon>Pseudomonadota</taxon>
        <taxon>Alphaproteobacteria</taxon>
        <taxon>Rhodobacterales</taxon>
        <taxon>Paracoccaceae</taxon>
        <taxon>Paracoccus</taxon>
    </lineage>
</organism>
<protein>
    <submittedName>
        <fullName evidence="1">Uncharacterized protein</fullName>
    </submittedName>
</protein>